<comment type="similarity">
    <text evidence="8">Belongs to the methyl-accepting chemotaxis (MCP) protein family.</text>
</comment>
<keyword evidence="10" id="KW-0175">Coiled coil</keyword>
<dbReference type="PROSITE" id="PS50111">
    <property type="entry name" value="CHEMOTAXIS_TRANSDUC_2"/>
    <property type="match status" value="1"/>
</dbReference>
<dbReference type="CDD" id="cd12913">
    <property type="entry name" value="PDC1_MCP_like"/>
    <property type="match status" value="1"/>
</dbReference>
<dbReference type="Pfam" id="PF02743">
    <property type="entry name" value="dCache_1"/>
    <property type="match status" value="1"/>
</dbReference>
<evidence type="ECO:0000256" key="3">
    <source>
        <dbReference type="ARBA" id="ARBA00022500"/>
    </source>
</evidence>
<dbReference type="PANTHER" id="PTHR32089">
    <property type="entry name" value="METHYL-ACCEPTING CHEMOTAXIS PROTEIN MCPB"/>
    <property type="match status" value="1"/>
</dbReference>
<keyword evidence="4 12" id="KW-0812">Transmembrane</keyword>
<dbReference type="SUPFAM" id="SSF58104">
    <property type="entry name" value="Methyl-accepting chemotaxis protein (MCP) signaling domain"/>
    <property type="match status" value="1"/>
</dbReference>
<evidence type="ECO:0000256" key="1">
    <source>
        <dbReference type="ARBA" id="ARBA00004651"/>
    </source>
</evidence>
<feature type="domain" description="Methyl-accepting transducer" evidence="13">
    <location>
        <begin position="351"/>
        <end position="587"/>
    </location>
</feature>
<gene>
    <name evidence="15" type="primary">pctB_13</name>
    <name evidence="15" type="ORF">MAQ5080_03096</name>
</gene>
<dbReference type="InterPro" id="IPR004089">
    <property type="entry name" value="MCPsignal_dom"/>
</dbReference>
<dbReference type="InterPro" id="IPR029151">
    <property type="entry name" value="Sensor-like_sf"/>
</dbReference>
<reference evidence="15 16" key="1">
    <citation type="submission" date="2016-06" db="EMBL/GenBank/DDBJ databases">
        <authorList>
            <person name="Kjaerup R.B."/>
            <person name="Dalgaard T.S."/>
            <person name="Juul-Madsen H.R."/>
        </authorList>
    </citation>
    <scope>NUCLEOTIDE SEQUENCE [LARGE SCALE GENOMIC DNA]</scope>
    <source>
        <strain evidence="15 16">CECT 5080</strain>
    </source>
</reference>
<keyword evidence="7 9" id="KW-0807">Transducer</keyword>
<feature type="coiled-coil region" evidence="10">
    <location>
        <begin position="429"/>
        <end position="456"/>
    </location>
</feature>
<dbReference type="Gene3D" id="3.30.450.20">
    <property type="entry name" value="PAS domain"/>
    <property type="match status" value="2"/>
</dbReference>
<dbReference type="Pfam" id="PF00015">
    <property type="entry name" value="MCPsignal"/>
    <property type="match status" value="1"/>
</dbReference>
<keyword evidence="3" id="KW-0145">Chemotaxis</keyword>
<keyword evidence="2" id="KW-1003">Cell membrane</keyword>
<organism evidence="15 16">
    <name type="scientific">Marinomonas aquimarina</name>
    <dbReference type="NCBI Taxonomy" id="295068"/>
    <lineage>
        <taxon>Bacteria</taxon>
        <taxon>Pseudomonadati</taxon>
        <taxon>Pseudomonadota</taxon>
        <taxon>Gammaproteobacteria</taxon>
        <taxon>Oceanospirillales</taxon>
        <taxon>Oceanospirillaceae</taxon>
        <taxon>Marinomonas</taxon>
    </lineage>
</organism>
<dbReference type="AlphaFoldDB" id="A0A1A8TQQ3"/>
<dbReference type="Gene3D" id="1.10.287.950">
    <property type="entry name" value="Methyl-accepting chemotaxis protein"/>
    <property type="match status" value="1"/>
</dbReference>
<evidence type="ECO:0000256" key="7">
    <source>
        <dbReference type="ARBA" id="ARBA00023224"/>
    </source>
</evidence>
<dbReference type="CDD" id="cd11386">
    <property type="entry name" value="MCP_signal"/>
    <property type="match status" value="1"/>
</dbReference>
<dbReference type="RefSeq" id="WP_067212494.1">
    <property type="nucleotide sequence ID" value="NZ_FLOC01000021.1"/>
</dbReference>
<dbReference type="GO" id="GO:0007165">
    <property type="term" value="P:signal transduction"/>
    <property type="evidence" value="ECO:0007669"/>
    <property type="project" value="UniProtKB-KW"/>
</dbReference>
<dbReference type="Pfam" id="PF00672">
    <property type="entry name" value="HAMP"/>
    <property type="match status" value="1"/>
</dbReference>
<evidence type="ECO:0000256" key="10">
    <source>
        <dbReference type="SAM" id="Coils"/>
    </source>
</evidence>
<accession>A0A1A8TQQ3</accession>
<dbReference type="EMBL" id="FLOC01000021">
    <property type="protein sequence ID" value="SBS35172.1"/>
    <property type="molecule type" value="Genomic_DNA"/>
</dbReference>
<sequence length="623" mass="67034">MRFSYKIVGVSAILLLLTVGLLSVQQQSTVKSEVEGLVLSSLNEIENGVLNTIDAQLSNKKSLALAITQAVQMNPNDRQYVKQLLDQPAIKDSFLAVGFGYEADGSIVDNDPNWDPGAGYVTQARPWFTGPKQTGGLIITDPYIDVSTGNTIVSIATPVYQQGTFIGAMYFDMELEALANLVNSANLLDAGYLLVLAADGTAIAHPQAENNGKKIRNFFADVNLQDSAQRVTLEGTPYMVIMRHYQAEDWYIVSIVDEDKALAALAKLRNSSILFTTIGVIISVFVLMFLIKVLMRPLDSLNSAIQEVASGKGDLTKRIEVSNTPEFASLAQGFNTFTESLQLQIQQLKQLGDEIVASGDETVLDSQKSAQATSKQMQELDLLATAIHEMAMSANEVAQSAQHASEAALEVDKNTIEGSKVVSDTALSIDALSGRIEQAVEQVQKLETATANIETVLSVINDIADQTNLLALNAAIEAARAGESGRGFAVVADEVRTLAQRTQESTTEIRDMIEQLQAGSGAVAAAMDESRNTASDAVEKARFADESLQNISAAIERISTMNVQIASAAQEQSHVAEDISGNAVKIKDLSTEVSELAQSSNESMENQRVSTSSQKSLLDRFVV</sequence>
<keyword evidence="16" id="KW-1185">Reference proteome</keyword>
<evidence type="ECO:0000259" key="13">
    <source>
        <dbReference type="PROSITE" id="PS50111"/>
    </source>
</evidence>
<dbReference type="OrthoDB" id="2489132at2"/>
<dbReference type="Proteomes" id="UP000092627">
    <property type="component" value="Unassembled WGS sequence"/>
</dbReference>
<dbReference type="SUPFAM" id="SSF103190">
    <property type="entry name" value="Sensory domain-like"/>
    <property type="match status" value="1"/>
</dbReference>
<feature type="compositionally biased region" description="Polar residues" evidence="11">
    <location>
        <begin position="598"/>
        <end position="616"/>
    </location>
</feature>
<dbReference type="CDD" id="cd06225">
    <property type="entry name" value="HAMP"/>
    <property type="match status" value="1"/>
</dbReference>
<evidence type="ECO:0000313" key="16">
    <source>
        <dbReference type="Proteomes" id="UP000092627"/>
    </source>
</evidence>
<dbReference type="InterPro" id="IPR033479">
    <property type="entry name" value="dCache_1"/>
</dbReference>
<evidence type="ECO:0000256" key="2">
    <source>
        <dbReference type="ARBA" id="ARBA00022475"/>
    </source>
</evidence>
<evidence type="ECO:0000256" key="8">
    <source>
        <dbReference type="ARBA" id="ARBA00029447"/>
    </source>
</evidence>
<dbReference type="FunFam" id="1.10.287.950:FF:000001">
    <property type="entry name" value="Methyl-accepting chemotaxis sensory transducer"/>
    <property type="match status" value="1"/>
</dbReference>
<protein>
    <submittedName>
        <fullName evidence="15">Methyl-accepting chemotaxis protein PctB</fullName>
    </submittedName>
</protein>
<dbReference type="SMART" id="SM00304">
    <property type="entry name" value="HAMP"/>
    <property type="match status" value="1"/>
</dbReference>
<evidence type="ECO:0000256" key="4">
    <source>
        <dbReference type="ARBA" id="ARBA00022692"/>
    </source>
</evidence>
<evidence type="ECO:0000256" key="6">
    <source>
        <dbReference type="ARBA" id="ARBA00023136"/>
    </source>
</evidence>
<keyword evidence="5 12" id="KW-1133">Transmembrane helix</keyword>
<evidence type="ECO:0000313" key="15">
    <source>
        <dbReference type="EMBL" id="SBS35172.1"/>
    </source>
</evidence>
<dbReference type="STRING" id="295068.MAQ5080_03096"/>
<evidence type="ECO:0000256" key="11">
    <source>
        <dbReference type="SAM" id="MobiDB-lite"/>
    </source>
</evidence>
<dbReference type="PANTHER" id="PTHR32089:SF117">
    <property type="entry name" value="METHYL ACCEPTING SENSORY TRANSDUCER WITH CACHE_1 SMALL MOLECULE BINDING DOMAIN"/>
    <property type="match status" value="1"/>
</dbReference>
<evidence type="ECO:0000256" key="9">
    <source>
        <dbReference type="PROSITE-ProRule" id="PRU00284"/>
    </source>
</evidence>
<dbReference type="GO" id="GO:0005886">
    <property type="term" value="C:plasma membrane"/>
    <property type="evidence" value="ECO:0007669"/>
    <property type="project" value="UniProtKB-SubCell"/>
</dbReference>
<comment type="subcellular location">
    <subcellularLocation>
        <location evidence="1">Cell membrane</location>
        <topology evidence="1">Multi-pass membrane protein</topology>
    </subcellularLocation>
</comment>
<dbReference type="InterPro" id="IPR003660">
    <property type="entry name" value="HAMP_dom"/>
</dbReference>
<dbReference type="SMART" id="SM00283">
    <property type="entry name" value="MA"/>
    <property type="match status" value="1"/>
</dbReference>
<proteinExistence type="inferred from homology"/>
<evidence type="ECO:0000256" key="12">
    <source>
        <dbReference type="SAM" id="Phobius"/>
    </source>
</evidence>
<evidence type="ECO:0000256" key="5">
    <source>
        <dbReference type="ARBA" id="ARBA00022989"/>
    </source>
</evidence>
<dbReference type="CDD" id="cd12912">
    <property type="entry name" value="PDC2_MCP_like"/>
    <property type="match status" value="1"/>
</dbReference>
<evidence type="ECO:0000259" key="14">
    <source>
        <dbReference type="PROSITE" id="PS50885"/>
    </source>
</evidence>
<feature type="region of interest" description="Disordered" evidence="11">
    <location>
        <begin position="598"/>
        <end position="623"/>
    </location>
</feature>
<feature type="domain" description="HAMP" evidence="14">
    <location>
        <begin position="292"/>
        <end position="346"/>
    </location>
</feature>
<dbReference type="GO" id="GO:0006935">
    <property type="term" value="P:chemotaxis"/>
    <property type="evidence" value="ECO:0007669"/>
    <property type="project" value="UniProtKB-KW"/>
</dbReference>
<feature type="transmembrane region" description="Helical" evidence="12">
    <location>
        <begin position="273"/>
        <end position="291"/>
    </location>
</feature>
<name>A0A1A8TQQ3_9GAMM</name>
<dbReference type="PROSITE" id="PS50885">
    <property type="entry name" value="HAMP"/>
    <property type="match status" value="1"/>
</dbReference>
<keyword evidence="6 12" id="KW-0472">Membrane</keyword>